<feature type="non-terminal residue" evidence="1">
    <location>
        <position position="480"/>
    </location>
</feature>
<dbReference type="EMBL" id="LAZR01026277">
    <property type="protein sequence ID" value="KKL69238.1"/>
    <property type="molecule type" value="Genomic_DNA"/>
</dbReference>
<accession>A0A0F9E5F5</accession>
<comment type="caution">
    <text evidence="1">The sequence shown here is derived from an EMBL/GenBank/DDBJ whole genome shotgun (WGS) entry which is preliminary data.</text>
</comment>
<evidence type="ECO:0000313" key="1">
    <source>
        <dbReference type="EMBL" id="KKL69238.1"/>
    </source>
</evidence>
<sequence>MRTQVHTIVAPRGGLNLTLPADLIQDVELSAADNIFFQDGYIKTRQGYKTMGSNLPLSGSLLQFDQFKDFQETTWLFAMTDKNIYRWDSTNSEWDIWPGPNDVDTAYGFLLYGGDLYGGAGLGLYGTGPYGDGLYGQSQQFNGEDSDFWSFDFIRDVAENDPWWVATNNVDPVVVFKGGSNTSWAELLQTVGGVSFRAKFLVEFKSHLLFFDTTEGGNRFPQRVRWSDTANPDNIDSGNASSNDLTGTDWISGGVKFRGDLLCIVKEDSIWVCWATGDSDIFDFDRKVSGQGSPSPRTIKVINGDVVFLGNDDVYVFDGVSVNPLGVEPGNPRSSKVRRELVEQTNFAQATRAFALVREQEKEYWVFVPTSGTYPDTAFIYNYELRSWSKFTFNDLITGHGTFSLDSSVTYDALIGSFNAQTWRFGDRSLGVSSPNLLLGDNTGKALEYSNIVTEEDGSVVNHLFETKDFNFTRLNTAMR</sequence>
<name>A0A0F9E5F5_9ZZZZ</name>
<organism evidence="1">
    <name type="scientific">marine sediment metagenome</name>
    <dbReference type="NCBI Taxonomy" id="412755"/>
    <lineage>
        <taxon>unclassified sequences</taxon>
        <taxon>metagenomes</taxon>
        <taxon>ecological metagenomes</taxon>
    </lineage>
</organism>
<dbReference type="AlphaFoldDB" id="A0A0F9E5F5"/>
<protein>
    <submittedName>
        <fullName evidence="1">Uncharacterized protein</fullName>
    </submittedName>
</protein>
<gene>
    <name evidence="1" type="ORF">LCGC14_2116950</name>
</gene>
<proteinExistence type="predicted"/>
<reference evidence="1" key="1">
    <citation type="journal article" date="2015" name="Nature">
        <title>Complex archaea that bridge the gap between prokaryotes and eukaryotes.</title>
        <authorList>
            <person name="Spang A."/>
            <person name="Saw J.H."/>
            <person name="Jorgensen S.L."/>
            <person name="Zaremba-Niedzwiedzka K."/>
            <person name="Martijn J."/>
            <person name="Lind A.E."/>
            <person name="van Eijk R."/>
            <person name="Schleper C."/>
            <person name="Guy L."/>
            <person name="Ettema T.J."/>
        </authorList>
    </citation>
    <scope>NUCLEOTIDE SEQUENCE</scope>
</reference>